<dbReference type="NCBIfam" id="TIGR00530">
    <property type="entry name" value="AGP_acyltrn"/>
    <property type="match status" value="1"/>
</dbReference>
<protein>
    <recommendedName>
        <fullName evidence="4">1-acyl-sn-glycerol-3-phosphate acyltransferase</fullName>
        <ecNumber evidence="4">2.3.1.51</ecNumber>
    </recommendedName>
</protein>
<evidence type="ECO:0000256" key="1">
    <source>
        <dbReference type="ARBA" id="ARBA00008655"/>
    </source>
</evidence>
<name>A0AAV0B6F9_PHAPC</name>
<keyword evidence="4" id="KW-1208">Phospholipid metabolism</keyword>
<evidence type="ECO:0000256" key="4">
    <source>
        <dbReference type="RuleBase" id="RU361267"/>
    </source>
</evidence>
<accession>A0AAV0B6F9</accession>
<gene>
    <name evidence="7" type="ORF">PPACK8108_LOCUS14569</name>
</gene>
<reference evidence="7" key="1">
    <citation type="submission" date="2022-06" db="EMBL/GenBank/DDBJ databases">
        <authorList>
            <consortium name="SYNGENTA / RWTH Aachen University"/>
        </authorList>
    </citation>
    <scope>NUCLEOTIDE SEQUENCE</scope>
</reference>
<dbReference type="GO" id="GO:0005783">
    <property type="term" value="C:endoplasmic reticulum"/>
    <property type="evidence" value="ECO:0007669"/>
    <property type="project" value="TreeGrafter"/>
</dbReference>
<dbReference type="PANTHER" id="PTHR10434">
    <property type="entry name" value="1-ACYL-SN-GLYCEROL-3-PHOSPHATE ACYLTRANSFERASE"/>
    <property type="match status" value="1"/>
</dbReference>
<feature type="domain" description="Phospholipid/glycerol acyltransferase" evidence="6">
    <location>
        <begin position="151"/>
        <end position="268"/>
    </location>
</feature>
<dbReference type="PANTHER" id="PTHR10434:SF11">
    <property type="entry name" value="1-ACYL-SN-GLYCEROL-3-PHOSPHATE ACYLTRANSFERASE"/>
    <property type="match status" value="1"/>
</dbReference>
<keyword evidence="5" id="KW-1133">Transmembrane helix</keyword>
<comment type="caution">
    <text evidence="7">The sequence shown here is derived from an EMBL/GenBank/DDBJ whole genome shotgun (WGS) entry which is preliminary data.</text>
</comment>
<comment type="similarity">
    <text evidence="1 4">Belongs to the 1-acyl-sn-glycerol-3-phosphate acyltransferase family.</text>
</comment>
<keyword evidence="4" id="KW-0443">Lipid metabolism</keyword>
<keyword evidence="5" id="KW-0472">Membrane</keyword>
<dbReference type="GO" id="GO:0003841">
    <property type="term" value="F:1-acylglycerol-3-phosphate O-acyltransferase activity"/>
    <property type="evidence" value="ECO:0007669"/>
    <property type="project" value="UniProtKB-UniRule"/>
</dbReference>
<evidence type="ECO:0000313" key="8">
    <source>
        <dbReference type="Proteomes" id="UP001153365"/>
    </source>
</evidence>
<keyword evidence="5" id="KW-0812">Transmembrane</keyword>
<keyword evidence="4" id="KW-0444">Lipid biosynthesis</keyword>
<evidence type="ECO:0000259" key="6">
    <source>
        <dbReference type="SMART" id="SM00563"/>
    </source>
</evidence>
<feature type="transmembrane region" description="Helical" evidence="5">
    <location>
        <begin position="6"/>
        <end position="27"/>
    </location>
</feature>
<feature type="transmembrane region" description="Helical" evidence="5">
    <location>
        <begin position="83"/>
        <end position="106"/>
    </location>
</feature>
<dbReference type="Proteomes" id="UP001153365">
    <property type="component" value="Unassembled WGS sequence"/>
</dbReference>
<evidence type="ECO:0000256" key="2">
    <source>
        <dbReference type="ARBA" id="ARBA00022679"/>
    </source>
</evidence>
<dbReference type="AlphaFoldDB" id="A0AAV0B6F9"/>
<comment type="domain">
    <text evidence="4">The HXXXXD motif is essential for acyltransferase activity and may constitute the binding site for the phosphate moiety of the glycerol-3-phosphate.</text>
</comment>
<dbReference type="CDD" id="cd07989">
    <property type="entry name" value="LPLAT_AGPAT-like"/>
    <property type="match status" value="1"/>
</dbReference>
<proteinExistence type="inferred from homology"/>
<dbReference type="GO" id="GO:0006654">
    <property type="term" value="P:phosphatidic acid biosynthetic process"/>
    <property type="evidence" value="ECO:0007669"/>
    <property type="project" value="TreeGrafter"/>
</dbReference>
<dbReference type="InterPro" id="IPR002123">
    <property type="entry name" value="Plipid/glycerol_acylTrfase"/>
</dbReference>
<evidence type="ECO:0000313" key="7">
    <source>
        <dbReference type="EMBL" id="CAH7681896.1"/>
    </source>
</evidence>
<dbReference type="EMBL" id="CALTRL010003756">
    <property type="protein sequence ID" value="CAH7681896.1"/>
    <property type="molecule type" value="Genomic_DNA"/>
</dbReference>
<comment type="catalytic activity">
    <reaction evidence="4">
        <text>a 1-acyl-sn-glycero-3-phosphate + an acyl-CoA = a 1,2-diacyl-sn-glycero-3-phosphate + CoA</text>
        <dbReference type="Rhea" id="RHEA:19709"/>
        <dbReference type="ChEBI" id="CHEBI:57287"/>
        <dbReference type="ChEBI" id="CHEBI:57970"/>
        <dbReference type="ChEBI" id="CHEBI:58342"/>
        <dbReference type="ChEBI" id="CHEBI:58608"/>
        <dbReference type="EC" id="2.3.1.51"/>
    </reaction>
</comment>
<dbReference type="SUPFAM" id="SSF69593">
    <property type="entry name" value="Glycerol-3-phosphate (1)-acyltransferase"/>
    <property type="match status" value="1"/>
</dbReference>
<evidence type="ECO:0000256" key="5">
    <source>
        <dbReference type="SAM" id="Phobius"/>
    </source>
</evidence>
<dbReference type="GO" id="GO:0016020">
    <property type="term" value="C:membrane"/>
    <property type="evidence" value="ECO:0007669"/>
    <property type="project" value="InterPro"/>
</dbReference>
<dbReference type="Pfam" id="PF01553">
    <property type="entry name" value="Acyltransferase"/>
    <property type="match status" value="1"/>
</dbReference>
<keyword evidence="3 4" id="KW-0012">Acyltransferase</keyword>
<organism evidence="7 8">
    <name type="scientific">Phakopsora pachyrhizi</name>
    <name type="common">Asian soybean rust disease fungus</name>
    <dbReference type="NCBI Taxonomy" id="170000"/>
    <lineage>
        <taxon>Eukaryota</taxon>
        <taxon>Fungi</taxon>
        <taxon>Dikarya</taxon>
        <taxon>Basidiomycota</taxon>
        <taxon>Pucciniomycotina</taxon>
        <taxon>Pucciniomycetes</taxon>
        <taxon>Pucciniales</taxon>
        <taxon>Phakopsoraceae</taxon>
        <taxon>Phakopsora</taxon>
    </lineage>
</organism>
<evidence type="ECO:0000256" key="3">
    <source>
        <dbReference type="ARBA" id="ARBA00023315"/>
    </source>
</evidence>
<sequence length="330" mass="37430">MALAWIIRLISLVPILIFLRWMMTSYLTRSTGLSSILHGNVYYNSSMVIGRTSLMTGLTGLVLGPLIVSSPFSNRSRYYLKMVVYFLGMAIASSTGILAGLIFPIVRPSWRNNIQWLVARVFHTIVSPIVGWEFVVEGEEYLEPCYQGQSHVLVGNHQSILDILFLGRIFPRKCVVMSKKEVKWVPLLGQYMVLSRAVFIDRKNRANASESLKKAAEDMKRHRLTLFIFPEGTRLYSSKPDLLPFKQGAFRLASQSDLKVTPIICENYTNIFNSKLKVFNSGKVLIKVFEPMSIKEGENVQEFSDRVRKVMLDGLIEFSNRKGSISNSSN</sequence>
<dbReference type="InterPro" id="IPR004552">
    <property type="entry name" value="AGP_acyltrans"/>
</dbReference>
<keyword evidence="8" id="KW-1185">Reference proteome</keyword>
<dbReference type="EC" id="2.3.1.51" evidence="4"/>
<dbReference type="SMART" id="SM00563">
    <property type="entry name" value="PlsC"/>
    <property type="match status" value="1"/>
</dbReference>
<keyword evidence="2 4" id="KW-0808">Transferase</keyword>
<feature type="transmembrane region" description="Helical" evidence="5">
    <location>
        <begin position="48"/>
        <end position="68"/>
    </location>
</feature>
<keyword evidence="4" id="KW-0594">Phospholipid biosynthesis</keyword>